<feature type="compositionally biased region" description="Low complexity" evidence="1">
    <location>
        <begin position="372"/>
        <end position="383"/>
    </location>
</feature>
<dbReference type="EMBL" id="SWKV01000337">
    <property type="protein sequence ID" value="KAF3027938.1"/>
    <property type="molecule type" value="Genomic_DNA"/>
</dbReference>
<feature type="compositionally biased region" description="Acidic residues" evidence="1">
    <location>
        <begin position="473"/>
        <end position="485"/>
    </location>
</feature>
<accession>A0A9P4WFB8</accession>
<evidence type="ECO:0000313" key="3">
    <source>
        <dbReference type="Proteomes" id="UP000758155"/>
    </source>
</evidence>
<evidence type="ECO:0000313" key="2">
    <source>
        <dbReference type="EMBL" id="KAF3027938.1"/>
    </source>
</evidence>
<proteinExistence type="predicted"/>
<organism evidence="2 3">
    <name type="scientific">Didymella heteroderae</name>
    <dbReference type="NCBI Taxonomy" id="1769908"/>
    <lineage>
        <taxon>Eukaryota</taxon>
        <taxon>Fungi</taxon>
        <taxon>Dikarya</taxon>
        <taxon>Ascomycota</taxon>
        <taxon>Pezizomycotina</taxon>
        <taxon>Dothideomycetes</taxon>
        <taxon>Pleosporomycetidae</taxon>
        <taxon>Pleosporales</taxon>
        <taxon>Pleosporineae</taxon>
        <taxon>Didymellaceae</taxon>
        <taxon>Didymella</taxon>
    </lineage>
</organism>
<dbReference type="Proteomes" id="UP000758155">
    <property type="component" value="Unassembled WGS sequence"/>
</dbReference>
<protein>
    <submittedName>
        <fullName evidence="2">Uncharacterized protein</fullName>
    </submittedName>
</protein>
<feature type="region of interest" description="Disordered" evidence="1">
    <location>
        <begin position="68"/>
        <end position="90"/>
    </location>
</feature>
<comment type="caution">
    <text evidence="2">The sequence shown here is derived from an EMBL/GenBank/DDBJ whole genome shotgun (WGS) entry which is preliminary data.</text>
</comment>
<sequence length="485" mass="52478">MAPKSESRPTTLDEWKRSLTSNGSGRARVSHLTAALKLDAGGYEEIKTAAVSRLLTIPGIAALLAGRRNDGQNKNTGKKRPFAGEAAHRRGAAVNQQEIARKIIHDAKEVVKKQHIQEDAETVQQKPVKLSPRKQSTTPSLALSLDSLTVPTPQIPTAALKPRRNTLLFDAATKKLLKPNVIEPLVHEGHPLLVEKIPNLLRFNVRLVNSETLDTITRMPFRYLLEEPDTDVTAGGFTGDDISIRKLAAFVQDVAPLQMTTKWKELGCGMTITHNAASTINTDGDLAVYVNDYINGPRSHTDLCITLILGVNSYKPPDIKAQSLWFRAPDMFGVDVTPAPEQMDVDSFNAIAAESPTPRSRRTTINTDPVPVGGAAVTTSTGTKRGLLGTVPARSPKKTKTDVRYGSRASGALQTLVDGSKGRVRTTRKAATQAMASLKGLGFLTGDDGSSDEYMVPEEIPLDDEELVHNDNDVDMADEAEGLTS</sequence>
<dbReference type="OrthoDB" id="10664720at2759"/>
<keyword evidence="3" id="KW-1185">Reference proteome</keyword>
<dbReference type="AlphaFoldDB" id="A0A9P4WFB8"/>
<name>A0A9P4WFB8_9PLEO</name>
<evidence type="ECO:0000256" key="1">
    <source>
        <dbReference type="SAM" id="MobiDB-lite"/>
    </source>
</evidence>
<reference evidence="2" key="1">
    <citation type="submission" date="2019-04" db="EMBL/GenBank/DDBJ databases">
        <title>Sequencing of skin fungus with MAO and IRED activity.</title>
        <authorList>
            <person name="Marsaioli A.J."/>
            <person name="Bonatto J.M.C."/>
            <person name="Reis Junior O."/>
        </authorList>
    </citation>
    <scope>NUCLEOTIDE SEQUENCE</scope>
    <source>
        <strain evidence="2">28M1</strain>
    </source>
</reference>
<feature type="region of interest" description="Disordered" evidence="1">
    <location>
        <begin position="462"/>
        <end position="485"/>
    </location>
</feature>
<feature type="region of interest" description="Disordered" evidence="1">
    <location>
        <begin position="355"/>
        <end position="386"/>
    </location>
</feature>
<gene>
    <name evidence="2" type="ORF">E8E12_000119</name>
</gene>